<organism evidence="4 5">
    <name type="scientific">Perkinsus chesapeaki</name>
    <name type="common">Clam parasite</name>
    <name type="synonym">Perkinsus andrewsi</name>
    <dbReference type="NCBI Taxonomy" id="330153"/>
    <lineage>
        <taxon>Eukaryota</taxon>
        <taxon>Sar</taxon>
        <taxon>Alveolata</taxon>
        <taxon>Perkinsozoa</taxon>
        <taxon>Perkinsea</taxon>
        <taxon>Perkinsida</taxon>
        <taxon>Perkinsidae</taxon>
        <taxon>Perkinsus</taxon>
    </lineage>
</organism>
<comment type="caution">
    <text evidence="4">The sequence shown here is derived from an EMBL/GenBank/DDBJ whole genome shotgun (WGS) entry which is preliminary data.</text>
</comment>
<dbReference type="Gene3D" id="3.30.390.10">
    <property type="entry name" value="Enolase-like, N-terminal domain"/>
    <property type="match status" value="1"/>
</dbReference>
<dbReference type="SUPFAM" id="SSF51604">
    <property type="entry name" value="Enolase C-terminal domain-like"/>
    <property type="match status" value="1"/>
</dbReference>
<proteinExistence type="predicted"/>
<feature type="domain" description="Enolase C-terminal" evidence="3">
    <location>
        <begin position="177"/>
        <end position="335"/>
    </location>
</feature>
<reference evidence="4 5" key="1">
    <citation type="submission" date="2020-04" db="EMBL/GenBank/DDBJ databases">
        <title>Perkinsus chesapeaki whole genome sequence.</title>
        <authorList>
            <person name="Bogema D.R."/>
        </authorList>
    </citation>
    <scope>NUCLEOTIDE SEQUENCE [LARGE SCALE GENOMIC DNA]</scope>
    <source>
        <strain evidence="4">ATCC PRA-425</strain>
    </source>
</reference>
<feature type="compositionally biased region" description="Polar residues" evidence="2">
    <location>
        <begin position="416"/>
        <end position="427"/>
    </location>
</feature>
<dbReference type="PANTHER" id="PTHR48073">
    <property type="entry name" value="O-SUCCINYLBENZOATE SYNTHASE-RELATED"/>
    <property type="match status" value="1"/>
</dbReference>
<dbReference type="Pfam" id="PF13378">
    <property type="entry name" value="MR_MLE_C"/>
    <property type="match status" value="1"/>
</dbReference>
<evidence type="ECO:0000256" key="2">
    <source>
        <dbReference type="SAM" id="MobiDB-lite"/>
    </source>
</evidence>
<dbReference type="PANTHER" id="PTHR48073:SF6">
    <property type="entry name" value="PROTEIN PHYLLO, CHLOROPLASTIC-LIKE"/>
    <property type="match status" value="1"/>
</dbReference>
<feature type="region of interest" description="Disordered" evidence="2">
    <location>
        <begin position="570"/>
        <end position="631"/>
    </location>
</feature>
<dbReference type="GO" id="GO:0003824">
    <property type="term" value="F:catalytic activity"/>
    <property type="evidence" value="ECO:0007669"/>
    <property type="project" value="UniProtKB-ARBA"/>
</dbReference>
<dbReference type="Proteomes" id="UP000591131">
    <property type="component" value="Unassembled WGS sequence"/>
</dbReference>
<gene>
    <name evidence="4" type="ORF">FOL47_006258</name>
</gene>
<dbReference type="AlphaFoldDB" id="A0A7J6LSX6"/>
<keyword evidence="5" id="KW-1185">Reference proteome</keyword>
<name>A0A7J6LSX6_PERCH</name>
<evidence type="ECO:0000259" key="3">
    <source>
        <dbReference type="Pfam" id="PF13378"/>
    </source>
</evidence>
<dbReference type="InterPro" id="IPR029065">
    <property type="entry name" value="Enolase_C-like"/>
</dbReference>
<feature type="region of interest" description="Disordered" evidence="2">
    <location>
        <begin position="410"/>
        <end position="435"/>
    </location>
</feature>
<dbReference type="EMBL" id="JAAPAO010000347">
    <property type="protein sequence ID" value="KAF4662408.1"/>
    <property type="molecule type" value="Genomic_DNA"/>
</dbReference>
<protein>
    <recommendedName>
        <fullName evidence="3">Enolase C-terminal domain-containing protein</fullName>
    </recommendedName>
</protein>
<evidence type="ECO:0000313" key="4">
    <source>
        <dbReference type="EMBL" id="KAF4662408.1"/>
    </source>
</evidence>
<evidence type="ECO:0000313" key="5">
    <source>
        <dbReference type="Proteomes" id="UP000591131"/>
    </source>
</evidence>
<dbReference type="InterPro" id="IPR029017">
    <property type="entry name" value="Enolase-like_N"/>
</dbReference>
<dbReference type="Gene3D" id="3.20.20.120">
    <property type="entry name" value="Enolase-like C-terminal domain"/>
    <property type="match status" value="1"/>
</dbReference>
<dbReference type="OrthoDB" id="2943660at2759"/>
<sequence>MSSIHRGQLEVLSIQMRPFCLPLRRPLPLCRGNSKVEITEREGTYMIINCRFHPADGSASCPCSGVGESCPLPLFHPKPCFEPIVTTPTLPRFIDFASDGISEACRAACRGNISVQGALEMALLGCISDFTGKRPSEVLWWYGGGVAEDLGNLARTVKINQMFTREERTGAALLRGCVKLKVGDDPIADAKTVSSAAEGVSESGCLRLDANQSWTPDQYELFTKSLSDVVKAKIEYIEEPTTVWCDDYISFGIPTAMDESLVTATKFPACGSPRVHFVLKPGVLGLRRACQYVVRFGSRCCLSSMFESSLSMYWYTALASLCDSQVYHGLSTSSWVLEEKEEGRSFDDLIKKDGLWLVDLDESDEALKATAQRILCSDRNDSTSVAHVGTPLVGSGIKAEQAYNVSYEAPTPGSGDANSTASGTDFTRQTELEELRKSRKRYREEAIRLRAQVRDTTIRQGQLAQEAKFEESARRAAERRAAELHEEMKSLRMRAQESREEAIRSDRLRQEAVQERDRCKEANQSLIEYSRKLRTMVQELRGKLKVNYAALKAIQDAADELSLITKNAAVSSSSVDDLMQPIPPSPPSPMTAGYSDGSATDPGADNVTSTEKRGIGDPSLAAEPQSKKMKQEDELARPCGCCQASTNTSAGVLLTAVVSVVDVGRLRRMFIKRG</sequence>
<dbReference type="InterPro" id="IPR036849">
    <property type="entry name" value="Enolase-like_C_sf"/>
</dbReference>
<dbReference type="GO" id="GO:0046872">
    <property type="term" value="F:metal ion binding"/>
    <property type="evidence" value="ECO:0007669"/>
    <property type="project" value="UniProtKB-KW"/>
</dbReference>
<accession>A0A7J6LSX6</accession>
<keyword evidence="1" id="KW-0479">Metal-binding</keyword>
<evidence type="ECO:0000256" key="1">
    <source>
        <dbReference type="ARBA" id="ARBA00022723"/>
    </source>
</evidence>